<reference evidence="4" key="1">
    <citation type="submission" date="2016-10" db="EMBL/GenBank/DDBJ databases">
        <authorList>
            <person name="Varghese N."/>
            <person name="Submissions S."/>
        </authorList>
    </citation>
    <scope>NUCLEOTIDE SEQUENCE [LARGE SCALE GENOMIC DNA]</scope>
    <source>
        <strain evidence="4">DSM 17934</strain>
    </source>
</reference>
<dbReference type="OrthoDB" id="1522162at2"/>
<gene>
    <name evidence="3" type="ORF">SAMN05660918_0891</name>
</gene>
<dbReference type="AlphaFoldDB" id="A0A1H6RB71"/>
<accession>A0A1H6RB71</accession>
<evidence type="ECO:0000259" key="2">
    <source>
        <dbReference type="Pfam" id="PF13439"/>
    </source>
</evidence>
<dbReference type="Gene3D" id="3.40.50.2000">
    <property type="entry name" value="Glycogen Phosphorylase B"/>
    <property type="match status" value="2"/>
</dbReference>
<dbReference type="STRING" id="402734.SAMN05660918_0891"/>
<feature type="domain" description="Glycosyltransferase subfamily 4-like N-terminal" evidence="2">
    <location>
        <begin position="17"/>
        <end position="156"/>
    </location>
</feature>
<proteinExistence type="predicted"/>
<sequence length="377" mass="43403">MHILHLIKTSEGASWAINLMREVKRQNPNVTFSVIVPSGGKHFEEYQEICRNVYEFNFALNSALFSNGLAFRRIVLNDKPDIIHSWFTQTTLYARFFLRDVKIPRLFQVVGPLHLENPLFNFFDRKSAQKNDYWIATSKYILNKYLSKNISPNKLFLNYAYIDVLKLLETKESVTSSDFKNKFDIDSNTKIIGTASYIYPPKFYENSGLKGHEILLEVFAKILQKRNDVILVIAGATFGNNKKYEQEIRLKAEKISQSKIIFTGKYSNVYEVISNFDAFVYLSKSENLGGVFESLLFEIPTVSSNRGGLPELVLNNETGFTCDLSNIDEIVNKIEIVLDNSELTSKMKVAGKNKVLEVFEKEKLIKQTMYIYNHVLK</sequence>
<dbReference type="Proteomes" id="UP000199702">
    <property type="component" value="Unassembled WGS sequence"/>
</dbReference>
<feature type="domain" description="Glycosyl transferase family 1" evidence="1">
    <location>
        <begin position="210"/>
        <end position="353"/>
    </location>
</feature>
<dbReference type="PANTHER" id="PTHR12526:SF638">
    <property type="entry name" value="SPORE COAT PROTEIN SA"/>
    <property type="match status" value="1"/>
</dbReference>
<dbReference type="InterPro" id="IPR028098">
    <property type="entry name" value="Glyco_trans_4-like_N"/>
</dbReference>
<name>A0A1H6RB71_9FLAO</name>
<protein>
    <submittedName>
        <fullName evidence="3">Glycosyltransferase involved in cell wall bisynthesis</fullName>
    </submittedName>
</protein>
<dbReference type="SUPFAM" id="SSF53756">
    <property type="entry name" value="UDP-Glycosyltransferase/glycogen phosphorylase"/>
    <property type="match status" value="1"/>
</dbReference>
<dbReference type="EMBL" id="FNYA01000001">
    <property type="protein sequence ID" value="SEI48845.1"/>
    <property type="molecule type" value="Genomic_DNA"/>
</dbReference>
<keyword evidence="4" id="KW-1185">Reference proteome</keyword>
<dbReference type="RefSeq" id="WP_091308593.1">
    <property type="nucleotide sequence ID" value="NZ_CBCSJU010000001.1"/>
</dbReference>
<evidence type="ECO:0000259" key="1">
    <source>
        <dbReference type="Pfam" id="PF00534"/>
    </source>
</evidence>
<evidence type="ECO:0000313" key="4">
    <source>
        <dbReference type="Proteomes" id="UP000199702"/>
    </source>
</evidence>
<organism evidence="3 4">
    <name type="scientific">Flavobacterium terrigena</name>
    <dbReference type="NCBI Taxonomy" id="402734"/>
    <lineage>
        <taxon>Bacteria</taxon>
        <taxon>Pseudomonadati</taxon>
        <taxon>Bacteroidota</taxon>
        <taxon>Flavobacteriia</taxon>
        <taxon>Flavobacteriales</taxon>
        <taxon>Flavobacteriaceae</taxon>
        <taxon>Flavobacterium</taxon>
    </lineage>
</organism>
<dbReference type="Pfam" id="PF13439">
    <property type="entry name" value="Glyco_transf_4"/>
    <property type="match status" value="1"/>
</dbReference>
<dbReference type="GO" id="GO:0016757">
    <property type="term" value="F:glycosyltransferase activity"/>
    <property type="evidence" value="ECO:0007669"/>
    <property type="project" value="InterPro"/>
</dbReference>
<dbReference type="PANTHER" id="PTHR12526">
    <property type="entry name" value="GLYCOSYLTRANSFERASE"/>
    <property type="match status" value="1"/>
</dbReference>
<dbReference type="CDD" id="cd03801">
    <property type="entry name" value="GT4_PimA-like"/>
    <property type="match status" value="1"/>
</dbReference>
<dbReference type="InterPro" id="IPR001296">
    <property type="entry name" value="Glyco_trans_1"/>
</dbReference>
<evidence type="ECO:0000313" key="3">
    <source>
        <dbReference type="EMBL" id="SEI48845.1"/>
    </source>
</evidence>
<dbReference type="Pfam" id="PF00534">
    <property type="entry name" value="Glycos_transf_1"/>
    <property type="match status" value="1"/>
</dbReference>
<keyword evidence="3" id="KW-0808">Transferase</keyword>